<dbReference type="SUPFAM" id="SSF47384">
    <property type="entry name" value="Homodimeric domain of signal transducing histidine kinase"/>
    <property type="match status" value="1"/>
</dbReference>
<accession>D6TG51</accession>
<dbReference type="Gene3D" id="3.30.565.10">
    <property type="entry name" value="Histidine kinase-like ATPase, C-terminal domain"/>
    <property type="match status" value="1"/>
</dbReference>
<keyword evidence="5 10" id="KW-0418">Kinase</keyword>
<dbReference type="InterPro" id="IPR003594">
    <property type="entry name" value="HATPase_dom"/>
</dbReference>
<sequence length="637" mass="72133">MEEAIVRTVLVTQKLEAFERLQSEFEASLDFIQDVHGQRRFSAFSVAETVHYLHALWICACKDHLLNVSTHSRRYEGNMCLGLLQGWQEGKTAAVVAFLERKLDGLAFVGLTRKIEKAATVLPPHEDLAQRLAHGRLVLLNRRMNLLRALDAIFVLSEHDLLQEVHAASVYYGHTPQQIEQQRAQQDDVRSSSVLHPLLAQRNMVVMNTIGIHVIAQQAARGRARFWRVVTPTDPSRPFAEYLMRTYQEQTSRSQNVQVQGDLLAQAHDAIIIHSPDDRILVWNQGATALYGWTEQEAIGKDIHTLLQTCFYASREAVALVLATRGHWQGQLTQTSRDGKRLIVESRQIFVPAKAGQAAVIVEMNQDVTEREQFLQEQAEAKARELALQETARQMDAFLGIASHELKTPLTSMKGNLQLAQLQLTHLQQPETTFDETMAQALTTARSLLDRVERQIKRQNRLVNDLLDISRIQTNQFTLQRTRCDLVRIVCEVIEDQRILAPTRTIRWHTLLPQAEVWADADRVGQVVNNFLSNALKYSEAGTPIDVHLEQEETMVRVSVHNQGPGLSETQQQQVWEKFYRIEEIEAKSGSGMGLGLGLYISQTLIERHGGRIGVESTPGEGSTFWFTLPFAPLEHI</sequence>
<dbReference type="InterPro" id="IPR013656">
    <property type="entry name" value="PAS_4"/>
</dbReference>
<keyword evidence="3" id="KW-0597">Phosphoprotein</keyword>
<evidence type="ECO:0000256" key="5">
    <source>
        <dbReference type="ARBA" id="ARBA00022777"/>
    </source>
</evidence>
<proteinExistence type="predicted"/>
<dbReference type="SUPFAM" id="SSF55785">
    <property type="entry name" value="PYP-like sensor domain (PAS domain)"/>
    <property type="match status" value="1"/>
</dbReference>
<comment type="catalytic activity">
    <reaction evidence="1">
        <text>ATP + protein L-histidine = ADP + protein N-phospho-L-histidine.</text>
        <dbReference type="EC" id="2.7.13.3"/>
    </reaction>
</comment>
<dbReference type="GO" id="GO:0000155">
    <property type="term" value="F:phosphorelay sensor kinase activity"/>
    <property type="evidence" value="ECO:0007669"/>
    <property type="project" value="InterPro"/>
</dbReference>
<dbReference type="SMART" id="SM00091">
    <property type="entry name" value="PAS"/>
    <property type="match status" value="1"/>
</dbReference>
<dbReference type="Pfam" id="PF00512">
    <property type="entry name" value="HisKA"/>
    <property type="match status" value="1"/>
</dbReference>
<evidence type="ECO:0000256" key="7">
    <source>
        <dbReference type="SAM" id="Coils"/>
    </source>
</evidence>
<dbReference type="OrthoDB" id="9777816at2"/>
<protein>
    <recommendedName>
        <fullName evidence="2">histidine kinase</fullName>
        <ecNumber evidence="2">2.7.13.3</ecNumber>
    </recommendedName>
</protein>
<dbReference type="InterPro" id="IPR005467">
    <property type="entry name" value="His_kinase_dom"/>
</dbReference>
<dbReference type="PANTHER" id="PTHR43711:SF1">
    <property type="entry name" value="HISTIDINE KINASE 1"/>
    <property type="match status" value="1"/>
</dbReference>
<reference evidence="10 11" key="1">
    <citation type="journal article" date="2011" name="Stand. Genomic Sci.">
        <title>Non-contiguous finished genome sequence and contextual data of the filamentous soil bacterium Ktedonobacter racemifer type strain (SOSP1-21).</title>
        <authorList>
            <person name="Chang Y.J."/>
            <person name="Land M."/>
            <person name="Hauser L."/>
            <person name="Chertkov O."/>
            <person name="Del Rio T.G."/>
            <person name="Nolan M."/>
            <person name="Copeland A."/>
            <person name="Tice H."/>
            <person name="Cheng J.F."/>
            <person name="Lucas S."/>
            <person name="Han C."/>
            <person name="Goodwin L."/>
            <person name="Pitluck S."/>
            <person name="Ivanova N."/>
            <person name="Ovchinikova G."/>
            <person name="Pati A."/>
            <person name="Chen A."/>
            <person name="Palaniappan K."/>
            <person name="Mavromatis K."/>
            <person name="Liolios K."/>
            <person name="Brettin T."/>
            <person name="Fiebig A."/>
            <person name="Rohde M."/>
            <person name="Abt B."/>
            <person name="Goker M."/>
            <person name="Detter J.C."/>
            <person name="Woyke T."/>
            <person name="Bristow J."/>
            <person name="Eisen J.A."/>
            <person name="Markowitz V."/>
            <person name="Hugenholtz P."/>
            <person name="Kyrpides N.C."/>
            <person name="Klenk H.P."/>
            <person name="Lapidus A."/>
        </authorList>
    </citation>
    <scope>NUCLEOTIDE SEQUENCE [LARGE SCALE GENOMIC DNA]</scope>
    <source>
        <strain evidence="11">DSM 44963</strain>
    </source>
</reference>
<dbReference type="PROSITE" id="PS50109">
    <property type="entry name" value="HIS_KIN"/>
    <property type="match status" value="1"/>
</dbReference>
<dbReference type="InParanoid" id="D6TG51"/>
<evidence type="ECO:0000256" key="1">
    <source>
        <dbReference type="ARBA" id="ARBA00000085"/>
    </source>
</evidence>
<dbReference type="InterPro" id="IPR035965">
    <property type="entry name" value="PAS-like_dom_sf"/>
</dbReference>
<dbReference type="FunFam" id="3.30.565.10:FF:000006">
    <property type="entry name" value="Sensor histidine kinase WalK"/>
    <property type="match status" value="1"/>
</dbReference>
<keyword evidence="6" id="KW-0902">Two-component regulatory system</keyword>
<evidence type="ECO:0000259" key="9">
    <source>
        <dbReference type="PROSITE" id="PS50112"/>
    </source>
</evidence>
<evidence type="ECO:0000256" key="3">
    <source>
        <dbReference type="ARBA" id="ARBA00022553"/>
    </source>
</evidence>
<dbReference type="InterPro" id="IPR036890">
    <property type="entry name" value="HATPase_C_sf"/>
</dbReference>
<evidence type="ECO:0000259" key="8">
    <source>
        <dbReference type="PROSITE" id="PS50109"/>
    </source>
</evidence>
<feature type="domain" description="PAS" evidence="9">
    <location>
        <begin position="263"/>
        <end position="301"/>
    </location>
</feature>
<dbReference type="SMART" id="SM00388">
    <property type="entry name" value="HisKA"/>
    <property type="match status" value="1"/>
</dbReference>
<comment type="caution">
    <text evidence="10">The sequence shown here is derived from an EMBL/GenBank/DDBJ whole genome shotgun (WGS) entry which is preliminary data.</text>
</comment>
<dbReference type="eggNOG" id="COG4251">
    <property type="taxonomic scope" value="Bacteria"/>
</dbReference>
<dbReference type="InterPro" id="IPR050736">
    <property type="entry name" value="Sensor_HK_Regulatory"/>
</dbReference>
<keyword evidence="11" id="KW-1185">Reference proteome</keyword>
<dbReference type="Gene3D" id="3.30.450.20">
    <property type="entry name" value="PAS domain"/>
    <property type="match status" value="1"/>
</dbReference>
<feature type="domain" description="Histidine kinase" evidence="8">
    <location>
        <begin position="401"/>
        <end position="633"/>
    </location>
</feature>
<dbReference type="NCBIfam" id="TIGR00229">
    <property type="entry name" value="sensory_box"/>
    <property type="match status" value="1"/>
</dbReference>
<dbReference type="PRINTS" id="PR00344">
    <property type="entry name" value="BCTRLSENSOR"/>
</dbReference>
<dbReference type="Pfam" id="PF08448">
    <property type="entry name" value="PAS_4"/>
    <property type="match status" value="1"/>
</dbReference>
<evidence type="ECO:0000256" key="6">
    <source>
        <dbReference type="ARBA" id="ARBA00023012"/>
    </source>
</evidence>
<keyword evidence="7" id="KW-0175">Coiled coil</keyword>
<dbReference type="InterPro" id="IPR000014">
    <property type="entry name" value="PAS"/>
</dbReference>
<dbReference type="InterPro" id="IPR004358">
    <property type="entry name" value="Sig_transdc_His_kin-like_C"/>
</dbReference>
<dbReference type="STRING" id="485913.Krac_10250"/>
<dbReference type="EC" id="2.7.13.3" evidence="2"/>
<evidence type="ECO:0000256" key="2">
    <source>
        <dbReference type="ARBA" id="ARBA00012438"/>
    </source>
</evidence>
<dbReference type="Proteomes" id="UP000004508">
    <property type="component" value="Unassembled WGS sequence"/>
</dbReference>
<evidence type="ECO:0000313" key="11">
    <source>
        <dbReference type="Proteomes" id="UP000004508"/>
    </source>
</evidence>
<dbReference type="SMART" id="SM00387">
    <property type="entry name" value="HATPase_c"/>
    <property type="match status" value="1"/>
</dbReference>
<dbReference type="PANTHER" id="PTHR43711">
    <property type="entry name" value="TWO-COMPONENT HISTIDINE KINASE"/>
    <property type="match status" value="1"/>
</dbReference>
<dbReference type="Gene3D" id="1.10.287.130">
    <property type="match status" value="1"/>
</dbReference>
<dbReference type="Pfam" id="PF02518">
    <property type="entry name" value="HATPase_c"/>
    <property type="match status" value="1"/>
</dbReference>
<gene>
    <name evidence="10" type="ORF">Krac_10250</name>
</gene>
<feature type="coiled-coil region" evidence="7">
    <location>
        <begin position="442"/>
        <end position="469"/>
    </location>
</feature>
<name>D6TG51_KTERA</name>
<dbReference type="RefSeq" id="WP_007904931.1">
    <property type="nucleotide sequence ID" value="NZ_ADVG01000001.1"/>
</dbReference>
<dbReference type="CDD" id="cd00082">
    <property type="entry name" value="HisKA"/>
    <property type="match status" value="1"/>
</dbReference>
<dbReference type="CDD" id="cd00130">
    <property type="entry name" value="PAS"/>
    <property type="match status" value="1"/>
</dbReference>
<dbReference type="InterPro" id="IPR003661">
    <property type="entry name" value="HisK_dim/P_dom"/>
</dbReference>
<evidence type="ECO:0000313" key="10">
    <source>
        <dbReference type="EMBL" id="EFH88753.1"/>
    </source>
</evidence>
<dbReference type="InterPro" id="IPR036097">
    <property type="entry name" value="HisK_dim/P_sf"/>
</dbReference>
<dbReference type="CDD" id="cd00075">
    <property type="entry name" value="HATPase"/>
    <property type="match status" value="1"/>
</dbReference>
<organism evidence="10 11">
    <name type="scientific">Ktedonobacter racemifer DSM 44963</name>
    <dbReference type="NCBI Taxonomy" id="485913"/>
    <lineage>
        <taxon>Bacteria</taxon>
        <taxon>Bacillati</taxon>
        <taxon>Chloroflexota</taxon>
        <taxon>Ktedonobacteria</taxon>
        <taxon>Ktedonobacterales</taxon>
        <taxon>Ktedonobacteraceae</taxon>
        <taxon>Ktedonobacter</taxon>
    </lineage>
</organism>
<keyword evidence="4" id="KW-0808">Transferase</keyword>
<evidence type="ECO:0000256" key="4">
    <source>
        <dbReference type="ARBA" id="ARBA00022679"/>
    </source>
</evidence>
<dbReference type="AlphaFoldDB" id="D6TG51"/>
<dbReference type="SUPFAM" id="SSF55874">
    <property type="entry name" value="ATPase domain of HSP90 chaperone/DNA topoisomerase II/histidine kinase"/>
    <property type="match status" value="1"/>
</dbReference>
<dbReference type="EMBL" id="ADVG01000001">
    <property type="protein sequence ID" value="EFH88753.1"/>
    <property type="molecule type" value="Genomic_DNA"/>
</dbReference>
<dbReference type="PROSITE" id="PS50112">
    <property type="entry name" value="PAS"/>
    <property type="match status" value="1"/>
</dbReference>